<name>A0A2A9CWT4_9MICO</name>
<dbReference type="FunFam" id="1.10.10.1590:FF:000001">
    <property type="entry name" value="NADH-quinone oxidoreductase subunit E"/>
    <property type="match status" value="1"/>
</dbReference>
<dbReference type="RefSeq" id="WP_098468104.1">
    <property type="nucleotide sequence ID" value="NZ_PDJD01000001.1"/>
</dbReference>
<dbReference type="GO" id="GO:0003954">
    <property type="term" value="F:NADH dehydrogenase activity"/>
    <property type="evidence" value="ECO:0007669"/>
    <property type="project" value="TreeGrafter"/>
</dbReference>
<keyword evidence="4" id="KW-0408">Iron</keyword>
<evidence type="ECO:0000256" key="5">
    <source>
        <dbReference type="ARBA" id="ARBA00023014"/>
    </source>
</evidence>
<organism evidence="8 9">
    <name type="scientific">Serinibacter salmoneus</name>
    <dbReference type="NCBI Taxonomy" id="556530"/>
    <lineage>
        <taxon>Bacteria</taxon>
        <taxon>Bacillati</taxon>
        <taxon>Actinomycetota</taxon>
        <taxon>Actinomycetes</taxon>
        <taxon>Micrococcales</taxon>
        <taxon>Beutenbergiaceae</taxon>
        <taxon>Serinibacter</taxon>
    </lineage>
</organism>
<dbReference type="AlphaFoldDB" id="A0A2A9CWT4"/>
<keyword evidence="5" id="KW-0411">Iron-sulfur</keyword>
<keyword evidence="2" id="KW-0001">2Fe-2S</keyword>
<comment type="similarity">
    <text evidence="1">Belongs to the complex I 24 kDa subunit family.</text>
</comment>
<dbReference type="GO" id="GO:0051537">
    <property type="term" value="F:2 iron, 2 sulfur cluster binding"/>
    <property type="evidence" value="ECO:0007669"/>
    <property type="project" value="UniProtKB-KW"/>
</dbReference>
<dbReference type="GO" id="GO:0046872">
    <property type="term" value="F:metal ion binding"/>
    <property type="evidence" value="ECO:0007669"/>
    <property type="project" value="UniProtKB-KW"/>
</dbReference>
<proteinExistence type="inferred from homology"/>
<dbReference type="Gene3D" id="1.10.10.1590">
    <property type="entry name" value="NADH-quinone oxidoreductase subunit E"/>
    <property type="match status" value="1"/>
</dbReference>
<dbReference type="EMBL" id="PDJD01000001">
    <property type="protein sequence ID" value="PFG18888.1"/>
    <property type="molecule type" value="Genomic_DNA"/>
</dbReference>
<evidence type="ECO:0000256" key="1">
    <source>
        <dbReference type="ARBA" id="ARBA00010643"/>
    </source>
</evidence>
<comment type="cofactor">
    <cofactor evidence="6">
        <name>[2Fe-2S] cluster</name>
        <dbReference type="ChEBI" id="CHEBI:190135"/>
    </cofactor>
</comment>
<keyword evidence="9" id="KW-1185">Reference proteome</keyword>
<sequence length="257" mass="26997">MTAEPRPAALALFPDDVATQLEADTREVIARYPDSRSALLPLLHLIQSVDSFVSPRGIAWCAEALDLSRAEVSAVATFYSQYKRKPNGRYTVGVCTNTLCAVMGGDEIFGAVSEHLGIGNEETTSDGAITLEAVECNAACDYAPVVMVNWEFFDNVTPASAISLVDDLQAGREVTASRGPVVQDFRAVSRVLAGFEDGLVDSGPTAGPASLVGLEIAREHGWRAPAYPGAPEADPTAGTEAVGEPGSSADHQEGTQS</sequence>
<dbReference type="PANTHER" id="PTHR10371:SF3">
    <property type="entry name" value="NADH DEHYDROGENASE [UBIQUINONE] FLAVOPROTEIN 2, MITOCHONDRIAL"/>
    <property type="match status" value="1"/>
</dbReference>
<dbReference type="SUPFAM" id="SSF52833">
    <property type="entry name" value="Thioredoxin-like"/>
    <property type="match status" value="1"/>
</dbReference>
<evidence type="ECO:0000256" key="4">
    <source>
        <dbReference type="ARBA" id="ARBA00023004"/>
    </source>
</evidence>
<dbReference type="PANTHER" id="PTHR10371">
    <property type="entry name" value="NADH DEHYDROGENASE UBIQUINONE FLAVOPROTEIN 2, MITOCHONDRIAL"/>
    <property type="match status" value="1"/>
</dbReference>
<gene>
    <name evidence="8" type="ORF">ATL40_0438</name>
</gene>
<dbReference type="Proteomes" id="UP000224915">
    <property type="component" value="Unassembled WGS sequence"/>
</dbReference>
<reference evidence="8 9" key="1">
    <citation type="submission" date="2017-10" db="EMBL/GenBank/DDBJ databases">
        <title>Sequencing the genomes of 1000 actinobacteria strains.</title>
        <authorList>
            <person name="Klenk H.-P."/>
        </authorList>
    </citation>
    <scope>NUCLEOTIDE SEQUENCE [LARGE SCALE GENOMIC DNA]</scope>
    <source>
        <strain evidence="8 9">DSM 21801</strain>
    </source>
</reference>
<dbReference type="Gene3D" id="3.40.30.10">
    <property type="entry name" value="Glutaredoxin"/>
    <property type="match status" value="1"/>
</dbReference>
<dbReference type="NCBIfam" id="NF005721">
    <property type="entry name" value="PRK07539.1-1"/>
    <property type="match status" value="1"/>
</dbReference>
<dbReference type="OrthoDB" id="9807941at2"/>
<protein>
    <submittedName>
        <fullName evidence="8">NADH dehydrogenase subunit E</fullName>
    </submittedName>
</protein>
<dbReference type="CDD" id="cd03064">
    <property type="entry name" value="TRX_Fd_NuoE"/>
    <property type="match status" value="1"/>
</dbReference>
<dbReference type="Pfam" id="PF01257">
    <property type="entry name" value="2Fe-2S_thioredx"/>
    <property type="match status" value="1"/>
</dbReference>
<feature type="region of interest" description="Disordered" evidence="7">
    <location>
        <begin position="223"/>
        <end position="257"/>
    </location>
</feature>
<evidence type="ECO:0000256" key="6">
    <source>
        <dbReference type="ARBA" id="ARBA00034078"/>
    </source>
</evidence>
<evidence type="ECO:0000256" key="2">
    <source>
        <dbReference type="ARBA" id="ARBA00022714"/>
    </source>
</evidence>
<evidence type="ECO:0000256" key="7">
    <source>
        <dbReference type="SAM" id="MobiDB-lite"/>
    </source>
</evidence>
<accession>A0A2A9CWT4</accession>
<comment type="caution">
    <text evidence="8">The sequence shown here is derived from an EMBL/GenBank/DDBJ whole genome shotgun (WGS) entry which is preliminary data.</text>
</comment>
<evidence type="ECO:0000313" key="8">
    <source>
        <dbReference type="EMBL" id="PFG18888.1"/>
    </source>
</evidence>
<evidence type="ECO:0000313" key="9">
    <source>
        <dbReference type="Proteomes" id="UP000224915"/>
    </source>
</evidence>
<dbReference type="InterPro" id="IPR042128">
    <property type="entry name" value="NuoE_dom"/>
</dbReference>
<dbReference type="InterPro" id="IPR041921">
    <property type="entry name" value="NuoE_N"/>
</dbReference>
<evidence type="ECO:0000256" key="3">
    <source>
        <dbReference type="ARBA" id="ARBA00022723"/>
    </source>
</evidence>
<dbReference type="InterPro" id="IPR036249">
    <property type="entry name" value="Thioredoxin-like_sf"/>
</dbReference>
<keyword evidence="3" id="KW-0479">Metal-binding</keyword>